<accession>A0A7W7JY17</accession>
<keyword evidence="1" id="KW-0472">Membrane</keyword>
<protein>
    <submittedName>
        <fullName evidence="2">Uncharacterized protein</fullName>
    </submittedName>
</protein>
<keyword evidence="1" id="KW-1133">Transmembrane helix</keyword>
<name>A0A7W7JY17_9SPHN</name>
<gene>
    <name evidence="2" type="ORF">HNP52_000282</name>
</gene>
<dbReference type="AlphaFoldDB" id="A0A7W7JY17"/>
<keyword evidence="3" id="KW-1185">Reference proteome</keyword>
<evidence type="ECO:0000256" key="1">
    <source>
        <dbReference type="SAM" id="Phobius"/>
    </source>
</evidence>
<feature type="transmembrane region" description="Helical" evidence="1">
    <location>
        <begin position="47"/>
        <end position="69"/>
    </location>
</feature>
<sequence>MTRSLALMAGIAGAAGAVGLATLVKPATARAALGLPEAEATTYALRIAGMMLLALGLFLGGFAAVFTLAGGAA</sequence>
<dbReference type="Proteomes" id="UP000575241">
    <property type="component" value="Unassembled WGS sequence"/>
</dbReference>
<dbReference type="EMBL" id="JACHLN010000001">
    <property type="protein sequence ID" value="MBB4837231.1"/>
    <property type="molecule type" value="Genomic_DNA"/>
</dbReference>
<organism evidence="2 3">
    <name type="scientific">Sphingomonas kyeonggiensis</name>
    <dbReference type="NCBI Taxonomy" id="1268553"/>
    <lineage>
        <taxon>Bacteria</taxon>
        <taxon>Pseudomonadati</taxon>
        <taxon>Pseudomonadota</taxon>
        <taxon>Alphaproteobacteria</taxon>
        <taxon>Sphingomonadales</taxon>
        <taxon>Sphingomonadaceae</taxon>
        <taxon>Sphingomonas</taxon>
    </lineage>
</organism>
<evidence type="ECO:0000313" key="2">
    <source>
        <dbReference type="EMBL" id="MBB4837231.1"/>
    </source>
</evidence>
<keyword evidence="1" id="KW-0812">Transmembrane</keyword>
<evidence type="ECO:0000313" key="3">
    <source>
        <dbReference type="Proteomes" id="UP000575241"/>
    </source>
</evidence>
<reference evidence="2 3" key="1">
    <citation type="submission" date="2020-08" db="EMBL/GenBank/DDBJ databases">
        <title>Functional genomics of gut bacteria from endangered species of beetles.</title>
        <authorList>
            <person name="Carlos-Shanley C."/>
        </authorList>
    </citation>
    <scope>NUCLEOTIDE SEQUENCE [LARGE SCALE GENOMIC DNA]</scope>
    <source>
        <strain evidence="2 3">S00224</strain>
    </source>
</reference>
<dbReference type="RefSeq" id="WP_184161439.1">
    <property type="nucleotide sequence ID" value="NZ_JACHLN010000001.1"/>
</dbReference>
<comment type="caution">
    <text evidence="2">The sequence shown here is derived from an EMBL/GenBank/DDBJ whole genome shotgun (WGS) entry which is preliminary data.</text>
</comment>
<proteinExistence type="predicted"/>